<name>A0A9X2CNI7_9FLAO</name>
<evidence type="ECO:0000313" key="1">
    <source>
        <dbReference type="EMBL" id="MCL6220590.1"/>
    </source>
</evidence>
<gene>
    <name evidence="1" type="ORF">L1967_20040</name>
</gene>
<keyword evidence="2" id="KW-1185">Reference proteome</keyword>
<dbReference type="EMBL" id="JAKHSK010000046">
    <property type="protein sequence ID" value="MCL6220590.1"/>
    <property type="molecule type" value="Genomic_DNA"/>
</dbReference>
<reference evidence="1" key="1">
    <citation type="submission" date="2022-01" db="EMBL/GenBank/DDBJ databases">
        <title>Genome sequencing of Zunongwangia sp. M21534 genome.</title>
        <authorList>
            <person name="Chen Y."/>
            <person name="Dong C."/>
            <person name="Shao Z."/>
        </authorList>
    </citation>
    <scope>NUCLEOTIDE SEQUENCE</scope>
    <source>
        <strain evidence="1">MCCC M21534</strain>
    </source>
</reference>
<sequence length="137" mass="15530">MKKSILLIFIMILCHSIYGQNVLEGYYLNPLGDDGDPFKWIRFGNPDDYWAGFMWNNKSTSFGNGNDFTIFSYESRDIVLAPSNGNIILNPRNTVGKIGVGTPNPNYKFDVNGIIHAKGVRVDLNSWPDYVFEDELV</sequence>
<organism evidence="1 2">
    <name type="scientific">Zunongwangia pacifica</name>
    <dbReference type="NCBI Taxonomy" id="2911062"/>
    <lineage>
        <taxon>Bacteria</taxon>
        <taxon>Pseudomonadati</taxon>
        <taxon>Bacteroidota</taxon>
        <taxon>Flavobacteriia</taxon>
        <taxon>Flavobacteriales</taxon>
        <taxon>Flavobacteriaceae</taxon>
        <taxon>Zunongwangia</taxon>
    </lineage>
</organism>
<dbReference type="RefSeq" id="WP_249603283.1">
    <property type="nucleotide sequence ID" value="NZ_JAKHSK010000046.1"/>
</dbReference>
<dbReference type="AlphaFoldDB" id="A0A9X2CNI7"/>
<comment type="caution">
    <text evidence="1">The sequence shown here is derived from an EMBL/GenBank/DDBJ whole genome shotgun (WGS) entry which is preliminary data.</text>
</comment>
<dbReference type="Proteomes" id="UP001139521">
    <property type="component" value="Unassembled WGS sequence"/>
</dbReference>
<protein>
    <submittedName>
        <fullName evidence="1">Uncharacterized protein</fullName>
    </submittedName>
</protein>
<accession>A0A9X2CNI7</accession>
<proteinExistence type="predicted"/>
<evidence type="ECO:0000313" key="2">
    <source>
        <dbReference type="Proteomes" id="UP001139521"/>
    </source>
</evidence>